<proteinExistence type="predicted"/>
<dbReference type="GO" id="GO:0035303">
    <property type="term" value="P:regulation of dephosphorylation"/>
    <property type="evidence" value="ECO:0007669"/>
    <property type="project" value="TreeGrafter"/>
</dbReference>
<dbReference type="STRING" id="230819.A0A5C3LAZ4"/>
<dbReference type="PANTHER" id="PTHR10933:SF9">
    <property type="entry name" value="IMMUNOGLOBULIN-BINDING PROTEIN 1"/>
    <property type="match status" value="1"/>
</dbReference>
<evidence type="ECO:0000256" key="1">
    <source>
        <dbReference type="SAM" id="MobiDB-lite"/>
    </source>
</evidence>
<dbReference type="GO" id="GO:0005829">
    <property type="term" value="C:cytosol"/>
    <property type="evidence" value="ECO:0007669"/>
    <property type="project" value="TreeGrafter"/>
</dbReference>
<accession>A0A5C3LAZ4</accession>
<organism evidence="2 3">
    <name type="scientific">Coprinopsis marcescibilis</name>
    <name type="common">Agaric fungus</name>
    <name type="synonym">Psathyrella marcescibilis</name>
    <dbReference type="NCBI Taxonomy" id="230819"/>
    <lineage>
        <taxon>Eukaryota</taxon>
        <taxon>Fungi</taxon>
        <taxon>Dikarya</taxon>
        <taxon>Basidiomycota</taxon>
        <taxon>Agaricomycotina</taxon>
        <taxon>Agaricomycetes</taxon>
        <taxon>Agaricomycetidae</taxon>
        <taxon>Agaricales</taxon>
        <taxon>Agaricineae</taxon>
        <taxon>Psathyrellaceae</taxon>
        <taxon>Coprinopsis</taxon>
    </lineage>
</organism>
<dbReference type="Proteomes" id="UP000307440">
    <property type="component" value="Unassembled WGS sequence"/>
</dbReference>
<name>A0A5C3LAZ4_COPMA</name>
<dbReference type="Pfam" id="PF04177">
    <property type="entry name" value="TAP42"/>
    <property type="match status" value="1"/>
</dbReference>
<dbReference type="EMBL" id="ML210147">
    <property type="protein sequence ID" value="TFK30209.1"/>
    <property type="molecule type" value="Genomic_DNA"/>
</dbReference>
<keyword evidence="3" id="KW-1185">Reference proteome</keyword>
<gene>
    <name evidence="2" type="ORF">FA15DRAFT_631235</name>
</gene>
<dbReference type="OrthoDB" id="10261753at2759"/>
<evidence type="ECO:0000313" key="3">
    <source>
        <dbReference type="Proteomes" id="UP000307440"/>
    </source>
</evidence>
<dbReference type="GO" id="GO:0009966">
    <property type="term" value="P:regulation of signal transduction"/>
    <property type="evidence" value="ECO:0007669"/>
    <property type="project" value="InterPro"/>
</dbReference>
<dbReference type="Gene3D" id="1.25.40.540">
    <property type="entry name" value="TAP42-like family"/>
    <property type="match status" value="1"/>
</dbReference>
<reference evidence="2 3" key="1">
    <citation type="journal article" date="2019" name="Nat. Ecol. Evol.">
        <title>Megaphylogeny resolves global patterns of mushroom evolution.</title>
        <authorList>
            <person name="Varga T."/>
            <person name="Krizsan K."/>
            <person name="Foldi C."/>
            <person name="Dima B."/>
            <person name="Sanchez-Garcia M."/>
            <person name="Sanchez-Ramirez S."/>
            <person name="Szollosi G.J."/>
            <person name="Szarkandi J.G."/>
            <person name="Papp V."/>
            <person name="Albert L."/>
            <person name="Andreopoulos W."/>
            <person name="Angelini C."/>
            <person name="Antonin V."/>
            <person name="Barry K.W."/>
            <person name="Bougher N.L."/>
            <person name="Buchanan P."/>
            <person name="Buyck B."/>
            <person name="Bense V."/>
            <person name="Catcheside P."/>
            <person name="Chovatia M."/>
            <person name="Cooper J."/>
            <person name="Damon W."/>
            <person name="Desjardin D."/>
            <person name="Finy P."/>
            <person name="Geml J."/>
            <person name="Haridas S."/>
            <person name="Hughes K."/>
            <person name="Justo A."/>
            <person name="Karasinski D."/>
            <person name="Kautmanova I."/>
            <person name="Kiss B."/>
            <person name="Kocsube S."/>
            <person name="Kotiranta H."/>
            <person name="LaButti K.M."/>
            <person name="Lechner B.E."/>
            <person name="Liimatainen K."/>
            <person name="Lipzen A."/>
            <person name="Lukacs Z."/>
            <person name="Mihaltcheva S."/>
            <person name="Morgado L.N."/>
            <person name="Niskanen T."/>
            <person name="Noordeloos M.E."/>
            <person name="Ohm R.A."/>
            <person name="Ortiz-Santana B."/>
            <person name="Ovrebo C."/>
            <person name="Racz N."/>
            <person name="Riley R."/>
            <person name="Savchenko A."/>
            <person name="Shiryaev A."/>
            <person name="Soop K."/>
            <person name="Spirin V."/>
            <person name="Szebenyi C."/>
            <person name="Tomsovsky M."/>
            <person name="Tulloss R.E."/>
            <person name="Uehling J."/>
            <person name="Grigoriev I.V."/>
            <person name="Vagvolgyi C."/>
            <person name="Papp T."/>
            <person name="Martin F.M."/>
            <person name="Miettinen O."/>
            <person name="Hibbett D.S."/>
            <person name="Nagy L.G."/>
        </authorList>
    </citation>
    <scope>NUCLEOTIDE SEQUENCE [LARGE SCALE GENOMIC DNA]</scope>
    <source>
        <strain evidence="2 3">CBS 121175</strain>
    </source>
</reference>
<dbReference type="PANTHER" id="PTHR10933">
    <property type="entry name" value="IMMUNOGLOBULIN-BINDING PROTEIN 1"/>
    <property type="match status" value="1"/>
</dbReference>
<sequence>MSEAQLSLAESYSIALKNITKAINLPPGSDAAPELISESHRHLKRIHLLIVQNAVFSPNETVEDIATHDLVYLSLPYVLAEVQGRLRKEKRSERLESVEQAQQYMKSFITLLETYNVATAAERDLFSKKANDVKDPGKRREIKINQFKREKELKGRIETLGKRQSQKAGPHDSDSLLSDFDLIASLLPKPKEQNEEKELDPETDEILRETTLIVLRLLYTQAQGQAEMMERELDMLKLAPSSPRLEAQQMADDQRIKQREDVAAMWRLDAPPVTGGPDGKGPLLDSSGKVLRPFTILPSDAGERARLQSTVFGPAHNLPTMTVDEYLEIENEQGNIITGGGPASETKPTSSEELQMASEMDGSAEGELKEEQKRQKDENWAKFVDTNPRGAGNTMNRG</sequence>
<feature type="region of interest" description="Disordered" evidence="1">
    <location>
        <begin position="334"/>
        <end position="398"/>
    </location>
</feature>
<dbReference type="InterPro" id="IPR038511">
    <property type="entry name" value="TAP42/TAP46-like_sf"/>
</dbReference>
<dbReference type="AlphaFoldDB" id="A0A5C3LAZ4"/>
<protein>
    <submittedName>
        <fullName evidence="2">Serine/threonine protein phosphatase PP2A-associated protein</fullName>
    </submittedName>
</protein>
<dbReference type="InterPro" id="IPR007304">
    <property type="entry name" value="TAP46-like"/>
</dbReference>
<feature type="compositionally biased region" description="Basic and acidic residues" evidence="1">
    <location>
        <begin position="366"/>
        <end position="380"/>
    </location>
</feature>
<evidence type="ECO:0000313" key="2">
    <source>
        <dbReference type="EMBL" id="TFK30209.1"/>
    </source>
</evidence>
<dbReference type="GO" id="GO:0051721">
    <property type="term" value="F:protein phosphatase 2A binding"/>
    <property type="evidence" value="ECO:0007669"/>
    <property type="project" value="TreeGrafter"/>
</dbReference>
<feature type="region of interest" description="Disordered" evidence="1">
    <location>
        <begin position="155"/>
        <end position="176"/>
    </location>
</feature>